<dbReference type="InterPro" id="IPR006169">
    <property type="entry name" value="GTP1_OBG_dom"/>
</dbReference>
<dbReference type="GO" id="GO:0042254">
    <property type="term" value="P:ribosome biogenesis"/>
    <property type="evidence" value="ECO:0007669"/>
    <property type="project" value="UniProtKB-UniRule"/>
</dbReference>
<keyword evidence="3" id="KW-0342">GTP-binding</keyword>
<organism evidence="6 7">
    <name type="scientific">Psychracetigena formicireducens</name>
    <dbReference type="NCBI Taxonomy" id="2986056"/>
    <lineage>
        <taxon>Bacteria</taxon>
        <taxon>Bacillati</taxon>
        <taxon>Candidatus Lithacetigenota</taxon>
        <taxon>Candidatus Psychracetigena</taxon>
    </lineage>
</organism>
<dbReference type="InterPro" id="IPR027417">
    <property type="entry name" value="P-loop_NTPase"/>
</dbReference>
<reference evidence="6 7" key="1">
    <citation type="journal article" date="2021" name="bioRxiv">
        <title>Unique metabolic strategies in Hadean analogues reveal hints for primordial physiology.</title>
        <authorList>
            <person name="Nobu M.K."/>
            <person name="Nakai R."/>
            <person name="Tamazawa S."/>
            <person name="Mori H."/>
            <person name="Toyoda A."/>
            <person name="Ijiri A."/>
            <person name="Suzuki S."/>
            <person name="Kurokawa K."/>
            <person name="Kamagata Y."/>
            <person name="Tamaki H."/>
        </authorList>
    </citation>
    <scope>NUCLEOTIDE SEQUENCE [LARGE SCALE GENOMIC DNA]</scope>
    <source>
        <strain evidence="6">BS525</strain>
    </source>
</reference>
<evidence type="ECO:0000256" key="3">
    <source>
        <dbReference type="ARBA" id="ARBA00023134"/>
    </source>
</evidence>
<dbReference type="SUPFAM" id="SSF52540">
    <property type="entry name" value="P-loop containing nucleoside triphosphate hydrolases"/>
    <property type="match status" value="1"/>
</dbReference>
<feature type="domain" description="OCT" evidence="4">
    <location>
        <begin position="280"/>
        <end position="361"/>
    </location>
</feature>
<comment type="caution">
    <text evidence="6">The sequence shown here is derived from an EMBL/GenBank/DDBJ whole genome shotgun (WGS) entry which is preliminary data.</text>
</comment>
<dbReference type="InterPro" id="IPR036346">
    <property type="entry name" value="GTP-bd_prot_GTP1/OBG_C_sf"/>
</dbReference>
<dbReference type="InterPro" id="IPR015349">
    <property type="entry name" value="OCT_dom"/>
</dbReference>
<dbReference type="Pfam" id="PF01926">
    <property type="entry name" value="MMR_HSR1"/>
    <property type="match status" value="1"/>
</dbReference>
<dbReference type="InterPro" id="IPR045086">
    <property type="entry name" value="OBG_GTPase"/>
</dbReference>
<dbReference type="Proteomes" id="UP000811545">
    <property type="component" value="Unassembled WGS sequence"/>
</dbReference>
<dbReference type="Gene3D" id="3.30.300.350">
    <property type="entry name" value="GTP-binding protein OBG, C-terminal domain"/>
    <property type="match status" value="1"/>
</dbReference>
<sequence>MSEKLYDLSTFSNKVSFLAEDGLPGQKRQKAGRSGKNLIIEVPPGTRVIDALQDYLIIDLVSPQQEYLLARGGKGGRGNIHYKSSISRAPRYAEWGEIGDEKSIVLDLSLLLDVALLGAPNSGKSLLLNKITNAQADVDVYPYTTKVPVLGVLKGDPPLVLGEIPAFRNTLENLKYAKHFQRARVFVLVVDVSSAESALWLLDIINRYSLKNILVVFNKVDLATSEVLIEEFLSKLIDLTGQQPKYVKTSAESGEGLVELKQVLYSLYAVPINYDSEVSKDKIAQDEFPLPLVIKLESGDYEIKCHEIEKALSSINIDTPQGIQRLQNKIRDTGLEKLLFKEGIKPFDRVKIGDTWFTYLADEQ</sequence>
<feature type="domain" description="Obg" evidence="5">
    <location>
        <begin position="1"/>
        <end position="111"/>
    </location>
</feature>
<dbReference type="Gene3D" id="3.40.50.300">
    <property type="entry name" value="P-loop containing nucleotide triphosphate hydrolases"/>
    <property type="match status" value="1"/>
</dbReference>
<gene>
    <name evidence="6" type="primary">obg_2</name>
    <name evidence="6" type="ORF">DDT42_00957</name>
</gene>
<dbReference type="PANTHER" id="PTHR11702:SF31">
    <property type="entry name" value="MITOCHONDRIAL RIBOSOME-ASSOCIATED GTPASE 2"/>
    <property type="match status" value="1"/>
</dbReference>
<dbReference type="GO" id="GO:0003924">
    <property type="term" value="F:GTPase activity"/>
    <property type="evidence" value="ECO:0007669"/>
    <property type="project" value="InterPro"/>
</dbReference>
<dbReference type="PRINTS" id="PR00326">
    <property type="entry name" value="GTP1OBG"/>
</dbReference>
<dbReference type="SUPFAM" id="SSF102741">
    <property type="entry name" value="Obg GTP-binding protein C-terminal domain"/>
    <property type="match status" value="1"/>
</dbReference>
<accession>A0A9E2BGE2</accession>
<dbReference type="GO" id="GO:0005525">
    <property type="term" value="F:GTP binding"/>
    <property type="evidence" value="ECO:0007669"/>
    <property type="project" value="UniProtKB-KW"/>
</dbReference>
<dbReference type="Pfam" id="PF01018">
    <property type="entry name" value="GTP1_OBG"/>
    <property type="match status" value="1"/>
</dbReference>
<dbReference type="NCBIfam" id="TIGR03595">
    <property type="entry name" value="Obg_CgtA_exten"/>
    <property type="match status" value="1"/>
</dbReference>
<dbReference type="PROSITE" id="PS51881">
    <property type="entry name" value="OCT"/>
    <property type="match status" value="1"/>
</dbReference>
<dbReference type="EMBL" id="QLTW01000047">
    <property type="protein sequence ID" value="MBT9145088.1"/>
    <property type="molecule type" value="Genomic_DNA"/>
</dbReference>
<keyword evidence="1" id="KW-0963">Cytoplasm</keyword>
<dbReference type="InterPro" id="IPR006073">
    <property type="entry name" value="GTP-bd"/>
</dbReference>
<evidence type="ECO:0000313" key="6">
    <source>
        <dbReference type="EMBL" id="MBT9145088.1"/>
    </source>
</evidence>
<dbReference type="EC" id="3.6.5.-" evidence="6"/>
<dbReference type="PROSITE" id="PS51883">
    <property type="entry name" value="OBG"/>
    <property type="match status" value="1"/>
</dbReference>
<protein>
    <submittedName>
        <fullName evidence="6">GTPase Obg</fullName>
        <ecNumber evidence="6">3.6.5.-</ecNumber>
    </submittedName>
</protein>
<dbReference type="InterPro" id="IPR036726">
    <property type="entry name" value="GTP1_OBG_dom_sf"/>
</dbReference>
<dbReference type="Gene3D" id="2.70.210.12">
    <property type="entry name" value="GTP1/OBG domain"/>
    <property type="match status" value="1"/>
</dbReference>
<evidence type="ECO:0000256" key="1">
    <source>
        <dbReference type="ARBA" id="ARBA00022490"/>
    </source>
</evidence>
<proteinExistence type="predicted"/>
<evidence type="ECO:0000313" key="7">
    <source>
        <dbReference type="Proteomes" id="UP000811545"/>
    </source>
</evidence>
<keyword evidence="2 6" id="KW-0378">Hydrolase</keyword>
<dbReference type="PANTHER" id="PTHR11702">
    <property type="entry name" value="DEVELOPMENTALLY REGULATED GTP-BINDING PROTEIN-RELATED"/>
    <property type="match status" value="1"/>
</dbReference>
<evidence type="ECO:0000259" key="5">
    <source>
        <dbReference type="PROSITE" id="PS51883"/>
    </source>
</evidence>
<evidence type="ECO:0000259" key="4">
    <source>
        <dbReference type="PROSITE" id="PS51881"/>
    </source>
</evidence>
<dbReference type="Pfam" id="PF09269">
    <property type="entry name" value="DUF1967"/>
    <property type="match status" value="1"/>
</dbReference>
<evidence type="ECO:0000256" key="2">
    <source>
        <dbReference type="ARBA" id="ARBA00022801"/>
    </source>
</evidence>
<dbReference type="AlphaFoldDB" id="A0A9E2BGE2"/>
<name>A0A9E2BGE2_PSYF1</name>
<keyword evidence="3" id="KW-0547">Nucleotide-binding</keyword>